<dbReference type="PANTHER" id="PTHR21600">
    <property type="entry name" value="MITOCHONDRIAL RNA PSEUDOURIDINE SYNTHASE"/>
    <property type="match status" value="1"/>
</dbReference>
<evidence type="ECO:0000313" key="7">
    <source>
        <dbReference type="EMBL" id="MBP3059213.1"/>
    </source>
</evidence>
<comment type="catalytic activity">
    <reaction evidence="1 5">
        <text>a uridine in RNA = a pseudouridine in RNA</text>
        <dbReference type="Rhea" id="RHEA:48348"/>
        <dbReference type="Rhea" id="RHEA-COMP:12068"/>
        <dbReference type="Rhea" id="RHEA-COMP:12069"/>
        <dbReference type="ChEBI" id="CHEBI:65314"/>
        <dbReference type="ChEBI" id="CHEBI:65315"/>
    </reaction>
</comment>
<dbReference type="SUPFAM" id="SSF55120">
    <property type="entry name" value="Pseudouridine synthase"/>
    <property type="match status" value="1"/>
</dbReference>
<dbReference type="Gene3D" id="3.30.2350.10">
    <property type="entry name" value="Pseudouridine synthase"/>
    <property type="match status" value="1"/>
</dbReference>
<evidence type="ECO:0000256" key="3">
    <source>
        <dbReference type="ARBA" id="ARBA00023235"/>
    </source>
</evidence>
<comment type="similarity">
    <text evidence="2 5">Belongs to the pseudouridine synthase RluA family.</text>
</comment>
<accession>A0ABS5BI04</accession>
<dbReference type="Gene3D" id="3.10.290.10">
    <property type="entry name" value="RNA-binding S4 domain"/>
    <property type="match status" value="1"/>
</dbReference>
<evidence type="ECO:0000256" key="1">
    <source>
        <dbReference type="ARBA" id="ARBA00000073"/>
    </source>
</evidence>
<dbReference type="InterPro" id="IPR002942">
    <property type="entry name" value="S4_RNA-bd"/>
</dbReference>
<dbReference type="SUPFAM" id="SSF55174">
    <property type="entry name" value="Alpha-L RNA-binding motif"/>
    <property type="match status" value="1"/>
</dbReference>
<dbReference type="PROSITE" id="PS50889">
    <property type="entry name" value="S4"/>
    <property type="match status" value="1"/>
</dbReference>
<dbReference type="InterPro" id="IPR036986">
    <property type="entry name" value="S4_RNA-bd_sf"/>
</dbReference>
<evidence type="ECO:0000256" key="4">
    <source>
        <dbReference type="PROSITE-ProRule" id="PRU00182"/>
    </source>
</evidence>
<comment type="caution">
    <text evidence="7">The sequence shown here is derived from an EMBL/GenBank/DDBJ whole genome shotgun (WGS) entry which is preliminary data.</text>
</comment>
<dbReference type="PROSITE" id="PS01129">
    <property type="entry name" value="PSI_RLU"/>
    <property type="match status" value="1"/>
</dbReference>
<gene>
    <name evidence="7" type="ORF">FEF22_000205</name>
</gene>
<name>A0ABS5BI04_9MOLU</name>
<dbReference type="SMART" id="SM00363">
    <property type="entry name" value="S4"/>
    <property type="match status" value="1"/>
</dbReference>
<keyword evidence="8" id="KW-1185">Reference proteome</keyword>
<keyword evidence="3 5" id="KW-0413">Isomerase</keyword>
<dbReference type="Proteomes" id="UP001192346">
    <property type="component" value="Unassembled WGS sequence"/>
</dbReference>
<evidence type="ECO:0000256" key="5">
    <source>
        <dbReference type="RuleBase" id="RU362028"/>
    </source>
</evidence>
<dbReference type="CDD" id="cd02869">
    <property type="entry name" value="PseudoU_synth_RluA_like"/>
    <property type="match status" value="1"/>
</dbReference>
<protein>
    <recommendedName>
        <fullName evidence="5">Pseudouridine synthase</fullName>
        <ecNumber evidence="5">5.4.99.-</ecNumber>
    </recommendedName>
</protein>
<dbReference type="PANTHER" id="PTHR21600:SF44">
    <property type="entry name" value="RIBOSOMAL LARGE SUBUNIT PSEUDOURIDINE SYNTHASE D"/>
    <property type="match status" value="1"/>
</dbReference>
<dbReference type="EC" id="5.4.99.-" evidence="5"/>
<keyword evidence="4" id="KW-0694">RNA-binding</keyword>
<dbReference type="Pfam" id="PF00849">
    <property type="entry name" value="PseudoU_synth_2"/>
    <property type="match status" value="1"/>
</dbReference>
<comment type="function">
    <text evidence="5">Responsible for synthesis of pseudouridine from uracil.</text>
</comment>
<feature type="domain" description="RNA-binding S4" evidence="6">
    <location>
        <begin position="13"/>
        <end position="70"/>
    </location>
</feature>
<reference evidence="7" key="1">
    <citation type="submission" date="2019-10" db="EMBL/GenBank/DDBJ databases">
        <title>Whole Genome Sequencing and Characterization of Texas Phoenix Palm Decline Phytoplasma Belongs to Lethal Yellowing (16SrIV) Group.</title>
        <authorList>
            <person name="Bao M."/>
        </authorList>
    </citation>
    <scope>NUCLEOTIDE SEQUENCE [LARGE SCALE GENOMIC DNA]</scope>
    <source>
        <strain evidence="7">ACPD</strain>
    </source>
</reference>
<dbReference type="Pfam" id="PF01479">
    <property type="entry name" value="S4"/>
    <property type="match status" value="1"/>
</dbReference>
<dbReference type="InterPro" id="IPR020103">
    <property type="entry name" value="PsdUridine_synth_cat_dom_sf"/>
</dbReference>
<dbReference type="InterPro" id="IPR050188">
    <property type="entry name" value="RluA_PseudoU_synthase"/>
</dbReference>
<dbReference type="NCBIfam" id="TIGR00005">
    <property type="entry name" value="rluA_subfam"/>
    <property type="match status" value="1"/>
</dbReference>
<proteinExistence type="inferred from homology"/>
<sequence length="299" mass="35043">MIEIIITEKEQNIRLDLFLSFKLNISRNQCHFLINSGLVLVNKKKIKKSYLLKNNDLLNIYQKEVIDNNFIEPVNLKLDIVYEDEYLAIINKPYGLIVHPSPSYSGITLINGLFYQIKSLRKLSGNRPGIVHRLDKDTTGLIIIGKTEEVIIKLQKLIQKRKIKRIYFALIHGFLADKGKIELPIKRDCNNRLKMSVSSNGKPSITYFKTLKKFNDFSLLEIQLETGRTHQIRVHFSFLKHPILGDILYGKKYKEKTRQLLHAKKLFFKHPITNINLQFEIPLPSHFKDFLEFLELRKK</sequence>
<dbReference type="InterPro" id="IPR006145">
    <property type="entry name" value="PsdUridine_synth_RsuA/RluA"/>
</dbReference>
<organism evidence="7 8">
    <name type="scientific">Texas Phoenix palm phytoplasma</name>
    <dbReference type="NCBI Taxonomy" id="176709"/>
    <lineage>
        <taxon>Bacteria</taxon>
        <taxon>Bacillati</taxon>
        <taxon>Mycoplasmatota</taxon>
        <taxon>Mollicutes</taxon>
        <taxon>Acholeplasmatales</taxon>
        <taxon>Acholeplasmataceae</taxon>
        <taxon>Candidatus Phytoplasma</taxon>
        <taxon>16SrIV (Coconut lethal yellows group)</taxon>
    </lineage>
</organism>
<dbReference type="RefSeq" id="WP_138107782.1">
    <property type="nucleotide sequence ID" value="NZ_VBRA02000003.1"/>
</dbReference>
<evidence type="ECO:0000313" key="8">
    <source>
        <dbReference type="Proteomes" id="UP001192346"/>
    </source>
</evidence>
<dbReference type="InterPro" id="IPR006225">
    <property type="entry name" value="PsdUridine_synth_RluC/D"/>
</dbReference>
<evidence type="ECO:0000259" key="6">
    <source>
        <dbReference type="SMART" id="SM00363"/>
    </source>
</evidence>
<evidence type="ECO:0000256" key="2">
    <source>
        <dbReference type="ARBA" id="ARBA00010876"/>
    </source>
</evidence>
<dbReference type="CDD" id="cd00165">
    <property type="entry name" value="S4"/>
    <property type="match status" value="1"/>
</dbReference>
<dbReference type="InterPro" id="IPR006224">
    <property type="entry name" value="PsdUridine_synth_RluA-like_CS"/>
</dbReference>
<dbReference type="EMBL" id="VBRA02000003">
    <property type="protein sequence ID" value="MBP3059213.1"/>
    <property type="molecule type" value="Genomic_DNA"/>
</dbReference>